<proteinExistence type="predicted"/>
<keyword evidence="3" id="KW-1185">Reference proteome</keyword>
<reference evidence="2 3" key="1">
    <citation type="submission" date="2019-05" db="EMBL/GenBank/DDBJ databases">
        <title>Another draft genome of Portunus trituberculatus and its Hox gene families provides insights of decapod evolution.</title>
        <authorList>
            <person name="Jeong J.-H."/>
            <person name="Song I."/>
            <person name="Kim S."/>
            <person name="Choi T."/>
            <person name="Kim D."/>
            <person name="Ryu S."/>
            <person name="Kim W."/>
        </authorList>
    </citation>
    <scope>NUCLEOTIDE SEQUENCE [LARGE SCALE GENOMIC DNA]</scope>
    <source>
        <tissue evidence="2">Muscle</tissue>
    </source>
</reference>
<dbReference type="EMBL" id="VSRR010036444">
    <property type="protein sequence ID" value="MPC73260.1"/>
    <property type="molecule type" value="Genomic_DNA"/>
</dbReference>
<sequence length="98" mass="11167">MERQMWKYRSTSTGWRDMYGKSLVMEKREVSRGESEAKSKSLDHSGDQMWGDRCGGSGFESEVCLQFIKVSLPISRMPVGLHLPGRISALLYTTIFTE</sequence>
<evidence type="ECO:0000313" key="3">
    <source>
        <dbReference type="Proteomes" id="UP000324222"/>
    </source>
</evidence>
<feature type="compositionally biased region" description="Basic and acidic residues" evidence="1">
    <location>
        <begin position="27"/>
        <end position="46"/>
    </location>
</feature>
<comment type="caution">
    <text evidence="2">The sequence shown here is derived from an EMBL/GenBank/DDBJ whole genome shotgun (WGS) entry which is preliminary data.</text>
</comment>
<gene>
    <name evidence="2" type="ORF">E2C01_067583</name>
</gene>
<feature type="region of interest" description="Disordered" evidence="1">
    <location>
        <begin position="27"/>
        <end position="50"/>
    </location>
</feature>
<organism evidence="2 3">
    <name type="scientific">Portunus trituberculatus</name>
    <name type="common">Swimming crab</name>
    <name type="synonym">Neptunus trituberculatus</name>
    <dbReference type="NCBI Taxonomy" id="210409"/>
    <lineage>
        <taxon>Eukaryota</taxon>
        <taxon>Metazoa</taxon>
        <taxon>Ecdysozoa</taxon>
        <taxon>Arthropoda</taxon>
        <taxon>Crustacea</taxon>
        <taxon>Multicrustacea</taxon>
        <taxon>Malacostraca</taxon>
        <taxon>Eumalacostraca</taxon>
        <taxon>Eucarida</taxon>
        <taxon>Decapoda</taxon>
        <taxon>Pleocyemata</taxon>
        <taxon>Brachyura</taxon>
        <taxon>Eubrachyura</taxon>
        <taxon>Portunoidea</taxon>
        <taxon>Portunidae</taxon>
        <taxon>Portuninae</taxon>
        <taxon>Portunus</taxon>
    </lineage>
</organism>
<dbReference type="Proteomes" id="UP000324222">
    <property type="component" value="Unassembled WGS sequence"/>
</dbReference>
<dbReference type="AlphaFoldDB" id="A0A5B7HLE2"/>
<evidence type="ECO:0000256" key="1">
    <source>
        <dbReference type="SAM" id="MobiDB-lite"/>
    </source>
</evidence>
<accession>A0A5B7HLE2</accession>
<name>A0A5B7HLE2_PORTR</name>
<evidence type="ECO:0000313" key="2">
    <source>
        <dbReference type="EMBL" id="MPC73260.1"/>
    </source>
</evidence>
<protein>
    <submittedName>
        <fullName evidence="2">Uncharacterized protein</fullName>
    </submittedName>
</protein>